<feature type="compositionally biased region" description="Basic residues" evidence="10">
    <location>
        <begin position="221"/>
        <end position="240"/>
    </location>
</feature>
<evidence type="ECO:0000256" key="1">
    <source>
        <dbReference type="ARBA" id="ARBA00012493"/>
    </source>
</evidence>
<dbReference type="Gene3D" id="2.40.70.10">
    <property type="entry name" value="Acid Proteases"/>
    <property type="match status" value="1"/>
</dbReference>
<evidence type="ECO:0000313" key="12">
    <source>
        <dbReference type="EMBL" id="CAF4039086.1"/>
    </source>
</evidence>
<feature type="compositionally biased region" description="Polar residues" evidence="10">
    <location>
        <begin position="119"/>
        <end position="128"/>
    </location>
</feature>
<evidence type="ECO:0000313" key="13">
    <source>
        <dbReference type="Proteomes" id="UP000663842"/>
    </source>
</evidence>
<evidence type="ECO:0000256" key="10">
    <source>
        <dbReference type="SAM" id="MobiDB-lite"/>
    </source>
</evidence>
<dbReference type="CDD" id="cd22744">
    <property type="entry name" value="OTU"/>
    <property type="match status" value="1"/>
</dbReference>
<dbReference type="SUPFAM" id="SSF50630">
    <property type="entry name" value="Acid proteases"/>
    <property type="match status" value="1"/>
</dbReference>
<dbReference type="InterPro" id="IPR043128">
    <property type="entry name" value="Rev_trsase/Diguanyl_cyclase"/>
</dbReference>
<evidence type="ECO:0000256" key="2">
    <source>
        <dbReference type="ARBA" id="ARBA00022670"/>
    </source>
</evidence>
<name>A0A819QQU0_9BILA</name>
<evidence type="ECO:0000256" key="3">
    <source>
        <dbReference type="ARBA" id="ARBA00022679"/>
    </source>
</evidence>
<dbReference type="SUPFAM" id="SSF56672">
    <property type="entry name" value="DNA/RNA polymerases"/>
    <property type="match status" value="1"/>
</dbReference>
<dbReference type="CDD" id="cd09274">
    <property type="entry name" value="RNase_HI_RT_Ty3"/>
    <property type="match status" value="1"/>
</dbReference>
<dbReference type="CDD" id="cd00303">
    <property type="entry name" value="retropepsin_like"/>
    <property type="match status" value="1"/>
</dbReference>
<dbReference type="EMBL" id="CAJOBF010002510">
    <property type="protein sequence ID" value="CAF4039086.1"/>
    <property type="molecule type" value="Genomic_DNA"/>
</dbReference>
<proteinExistence type="predicted"/>
<evidence type="ECO:0000256" key="7">
    <source>
        <dbReference type="ARBA" id="ARBA00022759"/>
    </source>
</evidence>
<dbReference type="GO" id="GO:0003964">
    <property type="term" value="F:RNA-directed DNA polymerase activity"/>
    <property type="evidence" value="ECO:0007669"/>
    <property type="project" value="UniProtKB-KW"/>
</dbReference>
<dbReference type="InterPro" id="IPR041373">
    <property type="entry name" value="RT_RNaseH"/>
</dbReference>
<dbReference type="EC" id="2.7.7.49" evidence="1"/>
<feature type="domain" description="Reverse transcriptase RNase H-like" evidence="11">
    <location>
        <begin position="1517"/>
        <end position="1625"/>
    </location>
</feature>
<dbReference type="Gene3D" id="3.10.10.10">
    <property type="entry name" value="HIV Type 1 Reverse Transcriptase, subunit A, domain 1"/>
    <property type="match status" value="1"/>
</dbReference>
<keyword evidence="6" id="KW-0064">Aspartyl protease</keyword>
<evidence type="ECO:0000256" key="8">
    <source>
        <dbReference type="ARBA" id="ARBA00022801"/>
    </source>
</evidence>
<organism evidence="12 13">
    <name type="scientific">Rotaria magnacalcarata</name>
    <dbReference type="NCBI Taxonomy" id="392030"/>
    <lineage>
        <taxon>Eukaryota</taxon>
        <taxon>Metazoa</taxon>
        <taxon>Spiralia</taxon>
        <taxon>Gnathifera</taxon>
        <taxon>Rotifera</taxon>
        <taxon>Eurotatoria</taxon>
        <taxon>Bdelloidea</taxon>
        <taxon>Philodinida</taxon>
        <taxon>Philodinidae</taxon>
        <taxon>Rotaria</taxon>
    </lineage>
</organism>
<dbReference type="PANTHER" id="PTHR33064">
    <property type="entry name" value="POL PROTEIN"/>
    <property type="match status" value="1"/>
</dbReference>
<gene>
    <name evidence="12" type="ORF">UXM345_LOCUS18480</name>
</gene>
<sequence length="1978" mass="225292">MVIRTPPASQTPAGNTDQANMHTKLPNVPETEPTTLPGLSAQEEFELTKEATVTDKSNKEVPSDNLKKGKESKVAAPAPSRVSSRQRNPKASTVAPEIPKPEIPKAKIPKKRITKPKVNKQTTPLSQSNVGDVDDNTHTDDSDGTQSSQNSTVQTDNSQTIDDIASSQCTTDVRTDESTDSDGTQSSQDKAVQTDTSQAVDESSGDDTIQTEGMNDQLKNKTFRPNKKQYQNRRHNKKDKFKQLEIQIDSMNKRNLAQDERVNKLLSHIDQLNLTLNKSRNCESYEKHEAAKDKLRVELNLKYDNFNEYEQSVCNKLYREMNITIPFDEINTNVMEYLMNKTESICKGQKINKDEISQKMNDNKTAFEARVEAIKKNLINRMEQYEQEQFDIFANMVGNSGTKLNWWVLELGVLQRLSMNAERAYKSRCEENARNKAAAQELLKKSVNQPKFSPPKKLPDPLNLKEASRDLKKLKSESNKLFSDRQDSRSNIKTDPQDTDTMSEGTDSDGTNRQSTPKSQRQIVKRRNNNHKDHEKILIKYNTSINQGNTHRRSDGIIDNIQLTTGEKIRNSNINDSSVAERDLQDDVGYVITLMNKKSDFSEFISLLKSELNIIDSDNAKIFIGKKDSDSFPQFSGSTIQHFSITKKVSNTNNNYNNKLKKLKNIPSYVTLNVISCQNTPDNLNTALKIENKIPINTISDTLVNTNSNKKKNKKIKNSVKNNKFGNTKGMRRALSKNVHTIPVKEPVKQLEMCSSDLKSCIKKDNNNLPINKKALNWNDNMEQVTFAPHKPSCTISTGNVSRTVPANTLSFKEKDTESIKNNLNKKLTALEIEEKRKNYAINIIGGREGQPEIGESQYDNDEITLAFTKLNFLNNKVNNINDNDKVKSDFININENTPVDLIVNFNNKIDKENIKNFNSINSGMENARKLSMIGIYGADFKFPGFNQYGLLDDEPGAHLIDKETTPKYINPNNCETHGKACKINNINSTKAVDYHPNKKDIFAFDHLEPGITINGLPDVQYHLLAGKGELIYNSKDRPKTFRFFVGINKLVIEAEIDSGSQVSSVSRELVEKLKLPITSPTERDVTRGITGNDLITLGYVDIELILHDIKFPPFKFHVIEHLAKADACSIGENFLYHFGLAIDPYSLSISKQIDKNIFWKIHCNVETKKCRRTLHNIPVTASTDYCPKSEKEFIYPVDIGTTDITILNEKLCNCTDEVKGEYENKSMEIATSVSLAKMHKNIKNLDIKLEYDNRPLEDWENSFEELELPKITDWTYESLAAKLSIESKDEKYITETKKLIYKYRNIFSKVEFNVPSTLEPMHIELTTDIPIYIKQYPMSNLVEDSLCEIVDEMLKAGTVVPSESPYNFPILAIRKKEPKILDEDGKLISKPNTAKPRIRLVLDSRRLNEIFIPGESQRILAMVTDEYIDKIMSIPKPKTGKELLSFLGLCGWISKFCYNYTHIAHELIKLQKNDKLSMQAKLIWTDAMNECFINIKDSLKQDIKLAYPLPEATSGKLMLYCNSSSVSAASFLGQIQPTSTFNEDGTPHTALRIIGCYSKILICHQKRLSVLELEIVSIRYAIRHFSMYITGRPIIIFSDHHALQYLSRMKDLNGRLYRTYEELSKLDYEIQYITGRNNYLSDALSRIDFDALSKKSLIDHKFKLPEGLKVIPLPAHGNNLTEALSRGKFLLDQQHCRIMDDTEIDEREPAEMRMKLINEVCNNPLKYAIDLSIIKPNWAKYECQADNLPDLFIQAFANLYHIEVAVYFLDIHPLIFKPLSGEQELIRLSMSTSTHYNLVNRTINEVKGNIPIHYMTYYEGPIDVDFTESEETLLKNFIDKNDITESKKLKVGMNENIIFSDNSSNYDMIENEWIKINYELQINQKNPKYIPQTINNVCNHNPNTYSSGYCSMSLDDTYYCCLFDSCSSTNVMSESVAKRLCAEGHIAYLRETKANITGAHGEKITKEEHYICGIGRR</sequence>
<keyword evidence="4" id="KW-0548">Nucleotidyltransferase</keyword>
<evidence type="ECO:0000256" key="5">
    <source>
        <dbReference type="ARBA" id="ARBA00022722"/>
    </source>
</evidence>
<dbReference type="GO" id="GO:0004519">
    <property type="term" value="F:endonuclease activity"/>
    <property type="evidence" value="ECO:0007669"/>
    <property type="project" value="UniProtKB-KW"/>
</dbReference>
<keyword evidence="5" id="KW-0540">Nuclease</keyword>
<keyword evidence="8" id="KW-0378">Hydrolase</keyword>
<feature type="compositionally biased region" description="Polar residues" evidence="10">
    <location>
        <begin position="497"/>
        <end position="522"/>
    </location>
</feature>
<keyword evidence="2" id="KW-0645">Protease</keyword>
<feature type="region of interest" description="Disordered" evidence="10">
    <location>
        <begin position="473"/>
        <end position="531"/>
    </location>
</feature>
<feature type="region of interest" description="Disordered" evidence="10">
    <location>
        <begin position="444"/>
        <end position="463"/>
    </location>
</feature>
<feature type="compositionally biased region" description="Basic and acidic residues" evidence="10">
    <location>
        <begin position="473"/>
        <end position="496"/>
    </location>
</feature>
<keyword evidence="9" id="KW-0695">RNA-directed DNA polymerase</keyword>
<dbReference type="InterPro" id="IPR021109">
    <property type="entry name" value="Peptidase_aspartic_dom_sf"/>
</dbReference>
<evidence type="ECO:0000256" key="6">
    <source>
        <dbReference type="ARBA" id="ARBA00022750"/>
    </source>
</evidence>
<dbReference type="Gene3D" id="3.30.70.270">
    <property type="match status" value="1"/>
</dbReference>
<feature type="region of interest" description="Disordered" evidence="10">
    <location>
        <begin position="1"/>
        <end position="240"/>
    </location>
</feature>
<dbReference type="InterPro" id="IPR043502">
    <property type="entry name" value="DNA/RNA_pol_sf"/>
</dbReference>
<dbReference type="GO" id="GO:0004190">
    <property type="term" value="F:aspartic-type endopeptidase activity"/>
    <property type="evidence" value="ECO:0007669"/>
    <property type="project" value="UniProtKB-KW"/>
</dbReference>
<evidence type="ECO:0000256" key="4">
    <source>
        <dbReference type="ARBA" id="ARBA00022695"/>
    </source>
</evidence>
<feature type="compositionally biased region" description="Polar residues" evidence="10">
    <location>
        <begin position="81"/>
        <end position="91"/>
    </location>
</feature>
<protein>
    <recommendedName>
        <fullName evidence="1">RNA-directed DNA polymerase</fullName>
        <ecNumber evidence="1">2.7.7.49</ecNumber>
    </recommendedName>
</protein>
<dbReference type="PANTHER" id="PTHR33064:SF37">
    <property type="entry name" value="RIBONUCLEASE H"/>
    <property type="match status" value="1"/>
</dbReference>
<dbReference type="Proteomes" id="UP000663842">
    <property type="component" value="Unassembled WGS sequence"/>
</dbReference>
<feature type="compositionally biased region" description="Polar residues" evidence="10">
    <location>
        <begin position="145"/>
        <end position="172"/>
    </location>
</feature>
<keyword evidence="3" id="KW-0808">Transferase</keyword>
<evidence type="ECO:0000256" key="9">
    <source>
        <dbReference type="ARBA" id="ARBA00022918"/>
    </source>
</evidence>
<dbReference type="InterPro" id="IPR051320">
    <property type="entry name" value="Viral_Replic_Matur_Polypro"/>
</dbReference>
<evidence type="ECO:0000259" key="11">
    <source>
        <dbReference type="Pfam" id="PF17917"/>
    </source>
</evidence>
<feature type="compositionally biased region" description="Basic residues" evidence="10">
    <location>
        <begin position="107"/>
        <end position="118"/>
    </location>
</feature>
<feature type="compositionally biased region" description="Polar residues" evidence="10">
    <location>
        <begin position="7"/>
        <end position="21"/>
    </location>
</feature>
<dbReference type="GO" id="GO:0006508">
    <property type="term" value="P:proteolysis"/>
    <property type="evidence" value="ECO:0007669"/>
    <property type="project" value="UniProtKB-KW"/>
</dbReference>
<accession>A0A819QQU0</accession>
<reference evidence="12" key="1">
    <citation type="submission" date="2021-02" db="EMBL/GenBank/DDBJ databases">
        <authorList>
            <person name="Nowell W R."/>
        </authorList>
    </citation>
    <scope>NUCLEOTIDE SEQUENCE</scope>
</reference>
<comment type="caution">
    <text evidence="12">The sequence shown here is derived from an EMBL/GenBank/DDBJ whole genome shotgun (WGS) entry which is preliminary data.</text>
</comment>
<dbReference type="Pfam" id="PF17917">
    <property type="entry name" value="RT_RNaseH"/>
    <property type="match status" value="1"/>
</dbReference>
<keyword evidence="7" id="KW-0255">Endonuclease</keyword>
<feature type="compositionally biased region" description="Basic and acidic residues" evidence="10">
    <location>
        <begin position="46"/>
        <end position="73"/>
    </location>
</feature>
<feature type="compositionally biased region" description="Polar residues" evidence="10">
    <location>
        <begin position="190"/>
        <end position="214"/>
    </location>
</feature>